<dbReference type="EMBL" id="CAJHZY010000006">
    <property type="protein sequence ID" value="CAD7766688.1"/>
    <property type="molecule type" value="Genomic_DNA"/>
</dbReference>
<dbReference type="Proteomes" id="UP000614580">
    <property type="component" value="Unassembled WGS sequence"/>
</dbReference>
<proteinExistence type="predicted"/>
<dbReference type="PROSITE" id="PS51708">
    <property type="entry name" value="CHAD"/>
    <property type="match status" value="1"/>
</dbReference>
<name>A0A811ZZL0_9EURY</name>
<comment type="caution">
    <text evidence="2">The sequence shown here is derived from an EMBL/GenBank/DDBJ whole genome shotgun (WGS) entry which is preliminary data.</text>
</comment>
<dbReference type="SMART" id="SM00880">
    <property type="entry name" value="CHAD"/>
    <property type="match status" value="1"/>
</dbReference>
<dbReference type="AlphaFoldDB" id="A0A811ZZL0"/>
<evidence type="ECO:0000259" key="1">
    <source>
        <dbReference type="PROSITE" id="PS51708"/>
    </source>
</evidence>
<evidence type="ECO:0000313" key="3">
    <source>
        <dbReference type="Proteomes" id="UP000614580"/>
    </source>
</evidence>
<evidence type="ECO:0000313" key="2">
    <source>
        <dbReference type="EMBL" id="CAD7766688.1"/>
    </source>
</evidence>
<organism evidence="2 3">
    <name type="scientific">Candidatus Argoarchaeum ethanivorans</name>
    <dbReference type="NCBI Taxonomy" id="2608793"/>
    <lineage>
        <taxon>Archaea</taxon>
        <taxon>Methanobacteriati</taxon>
        <taxon>Methanobacteriota</taxon>
        <taxon>Stenosarchaea group</taxon>
        <taxon>Methanomicrobia</taxon>
        <taxon>Methanosarcinales</taxon>
        <taxon>Methanosarcinales incertae sedis</taxon>
        <taxon>GOM Arc I cluster</taxon>
        <taxon>Candidatus Argoarchaeum</taxon>
    </lineage>
</organism>
<dbReference type="InterPro" id="IPR007899">
    <property type="entry name" value="CHAD_dom"/>
</dbReference>
<reference evidence="2" key="1">
    <citation type="submission" date="2020-12" db="EMBL/GenBank/DDBJ databases">
        <authorList>
            <person name="Hahn C.J."/>
            <person name="Laso-Perez R."/>
            <person name="Vulcano F."/>
            <person name="Vaziourakis K.-M."/>
            <person name="Stokke R."/>
            <person name="Steen I.H."/>
            <person name="Teske A."/>
            <person name="Boetius A."/>
            <person name="Liebeke M."/>
            <person name="Amann R."/>
            <person name="Knittel K."/>
        </authorList>
    </citation>
    <scope>NUCLEOTIDE SEQUENCE</scope>
    <source>
        <strain evidence="2">Gfbio:c6db26ca-90af-429b-aeed-0e3e8aed0b5e:GoM-Arc1_AMV-AAA_792_C10</strain>
    </source>
</reference>
<dbReference type="Pfam" id="PF05235">
    <property type="entry name" value="CHAD"/>
    <property type="match status" value="1"/>
</dbReference>
<dbReference type="Gene3D" id="1.40.20.10">
    <property type="entry name" value="CHAD domain"/>
    <property type="match status" value="1"/>
</dbReference>
<feature type="domain" description="CHAD" evidence="1">
    <location>
        <begin position="211"/>
        <end position="504"/>
    </location>
</feature>
<dbReference type="PANTHER" id="PTHR39339:SF1">
    <property type="entry name" value="CHAD DOMAIN-CONTAINING PROTEIN"/>
    <property type="match status" value="1"/>
</dbReference>
<accession>A0A811ZZL0</accession>
<sequence>MEKSITFAMLEDQDRQDLIRTISDSYQFAHDPPTTAKESYFDSFDWLLHNENLVLLKHDDTYCLKDMESSKVVAECPWEHKDVTRFWWDFPDCEIAALLKSCLDVRALLPFLEIEKRSEKLHILNEDEKTVLRVYLDEINPVGDAPIQKTIRTITLEPVRGYLKEFHDFYQFIEGTKVAEPCENLFNMMLKLSPRKPGDYSSKMKVALTRDMSGSMATRKILLYLLNVMKQNEEGVISDIDTEFLHDFRVSGRRTRSALSQIKDVFPDAKLDRFKEDFRELGQSSNKLRDLDVYLHKKEEYLAMLPVDLRPGLDPFFMDLEKQRKKELKGFTEVLRSDFYRQLVTDWEAFLVSDGDYDMPARNAEKPVITLAREFIWRRYTKIMKAGAKIDNETPDENLHSLRIQCKKLRYLMEFFASLFPSGEIALLTKQLKRFQDNLGEFNDLSMQQGTLKEYLDTINPESDQNMLIAAAIGGLITNLNVRQHHVRAEFSDQFRNFGQKNNRLLFKQLFKDGDRTTAKREVIL</sequence>
<protein>
    <submittedName>
        <fullName evidence="2">CHAD domain protein</fullName>
    </submittedName>
</protein>
<dbReference type="PANTHER" id="PTHR39339">
    <property type="entry name" value="SLR1444 PROTEIN"/>
    <property type="match status" value="1"/>
</dbReference>
<gene>
    <name evidence="2" type="ORF">DNFNHJIP_00086</name>
</gene>
<dbReference type="InterPro" id="IPR038186">
    <property type="entry name" value="CHAD_dom_sf"/>
</dbReference>